<dbReference type="GO" id="GO:0030288">
    <property type="term" value="C:outer membrane-bounded periplasmic space"/>
    <property type="evidence" value="ECO:0007669"/>
    <property type="project" value="TreeGrafter"/>
</dbReference>
<dbReference type="PROSITE" id="PS50106">
    <property type="entry name" value="PDZ"/>
    <property type="match status" value="1"/>
</dbReference>
<dbReference type="Gene3D" id="3.30.750.44">
    <property type="match status" value="1"/>
</dbReference>
<evidence type="ECO:0000256" key="2">
    <source>
        <dbReference type="ARBA" id="ARBA00022670"/>
    </source>
</evidence>
<dbReference type="SMART" id="SM00245">
    <property type="entry name" value="TSPc"/>
    <property type="match status" value="1"/>
</dbReference>
<keyword evidence="6" id="KW-0472">Membrane</keyword>
<dbReference type="CDD" id="cd07560">
    <property type="entry name" value="Peptidase_S41_CPP"/>
    <property type="match status" value="1"/>
</dbReference>
<sequence>MKHTAGIIFRTILLLLIGAFIGVFLTDGNLGGRRMGLNGNDKITRVLDLVKNQYVDSVDVDSMEGVTINDLLQNLDPHSLYLPAQQARNINEKLEGGFNGIGLEYQLLRDTLIVTQVTAGGPSAKAGVMVGDKVVKVDNAPFSGTKLKTSRISKLFRGEKDTYITLNIQRDNNPKLKDLKIKRGRVTVSSIDAAYAADGVGYVKISKFGTSTDADFRKALTDLKVDGMEKLVLDLRGNGGGYLNTATALADEFLPKGKLIVYTKGTHEPRTDYFATDSGSYQNGKITIIIDEYSASASEILAGAMQDLDRGTIVGRRSFGKGLVQQQFPFGDGTAINLTVARYYTPSGRSIQKSYKDGVASYRNELINRIRKGELLNIDSNLTDSAFTGASVFHTAKGRKVLSRGGIMPDVFVPADTTQSTQLVGDLTDNMLFSAYALDRLQPVLNKYATADNFIKQYQVSDDELKSFVLYAYKTIKKIDPRELVQSKPAIKNLLKAAAARLKWGNNAYFRVVNEGDATFKVAAQQ</sequence>
<dbReference type="Pfam" id="PF13180">
    <property type="entry name" value="PDZ_2"/>
    <property type="match status" value="1"/>
</dbReference>
<dbReference type="InterPro" id="IPR036034">
    <property type="entry name" value="PDZ_sf"/>
</dbReference>
<comment type="caution">
    <text evidence="8">The sequence shown here is derived from an EMBL/GenBank/DDBJ whole genome shotgun (WGS) entry which is preliminary data.</text>
</comment>
<dbReference type="Pfam" id="PF03572">
    <property type="entry name" value="Peptidase_S41"/>
    <property type="match status" value="1"/>
</dbReference>
<dbReference type="SUPFAM" id="SSF50156">
    <property type="entry name" value="PDZ domain-like"/>
    <property type="match status" value="1"/>
</dbReference>
<keyword evidence="2 5" id="KW-0645">Protease</keyword>
<proteinExistence type="inferred from homology"/>
<evidence type="ECO:0000256" key="5">
    <source>
        <dbReference type="RuleBase" id="RU004404"/>
    </source>
</evidence>
<dbReference type="OrthoDB" id="9812068at2"/>
<dbReference type="InterPro" id="IPR029045">
    <property type="entry name" value="ClpP/crotonase-like_dom_sf"/>
</dbReference>
<dbReference type="GO" id="GO:0004175">
    <property type="term" value="F:endopeptidase activity"/>
    <property type="evidence" value="ECO:0007669"/>
    <property type="project" value="TreeGrafter"/>
</dbReference>
<dbReference type="NCBIfam" id="TIGR00225">
    <property type="entry name" value="prc"/>
    <property type="match status" value="1"/>
</dbReference>
<dbReference type="AlphaFoldDB" id="A0A372NSN8"/>
<dbReference type="InterPro" id="IPR001478">
    <property type="entry name" value="PDZ"/>
</dbReference>
<evidence type="ECO:0000256" key="6">
    <source>
        <dbReference type="SAM" id="Phobius"/>
    </source>
</evidence>
<dbReference type="PANTHER" id="PTHR32060:SF30">
    <property type="entry name" value="CARBOXY-TERMINAL PROCESSING PROTEASE CTPA"/>
    <property type="match status" value="1"/>
</dbReference>
<dbReference type="RefSeq" id="WP_117391853.1">
    <property type="nucleotide sequence ID" value="NZ_QWDC01000002.1"/>
</dbReference>
<keyword evidence="6" id="KW-0812">Transmembrane</keyword>
<keyword evidence="4 5" id="KW-0720">Serine protease</keyword>
<dbReference type="CDD" id="cd06782">
    <property type="entry name" value="cpPDZ_CPP-like"/>
    <property type="match status" value="1"/>
</dbReference>
<dbReference type="PANTHER" id="PTHR32060">
    <property type="entry name" value="TAIL-SPECIFIC PROTEASE"/>
    <property type="match status" value="1"/>
</dbReference>
<dbReference type="EMBL" id="QWDC01000002">
    <property type="protein sequence ID" value="RFZ92142.1"/>
    <property type="molecule type" value="Genomic_DNA"/>
</dbReference>
<dbReference type="InterPro" id="IPR004447">
    <property type="entry name" value="Peptidase_S41A"/>
</dbReference>
<dbReference type="GO" id="GO:0006508">
    <property type="term" value="P:proteolysis"/>
    <property type="evidence" value="ECO:0007669"/>
    <property type="project" value="UniProtKB-KW"/>
</dbReference>
<protein>
    <submittedName>
        <fullName evidence="8">S41 family peptidase</fullName>
    </submittedName>
</protein>
<accession>A0A372NSN8</accession>
<gene>
    <name evidence="8" type="ORF">D0C36_11915</name>
</gene>
<dbReference type="SUPFAM" id="SSF52096">
    <property type="entry name" value="ClpP/crotonase"/>
    <property type="match status" value="1"/>
</dbReference>
<dbReference type="Proteomes" id="UP000264217">
    <property type="component" value="Unassembled WGS sequence"/>
</dbReference>
<evidence type="ECO:0000313" key="9">
    <source>
        <dbReference type="Proteomes" id="UP000264217"/>
    </source>
</evidence>
<feature type="transmembrane region" description="Helical" evidence="6">
    <location>
        <begin position="7"/>
        <end position="25"/>
    </location>
</feature>
<feature type="domain" description="PDZ" evidence="7">
    <location>
        <begin position="87"/>
        <end position="144"/>
    </location>
</feature>
<comment type="similarity">
    <text evidence="1 5">Belongs to the peptidase S41A family.</text>
</comment>
<dbReference type="SMART" id="SM00228">
    <property type="entry name" value="PDZ"/>
    <property type="match status" value="1"/>
</dbReference>
<organism evidence="8 9">
    <name type="scientific">Mucilaginibacter conchicola</name>
    <dbReference type="NCBI Taxonomy" id="2303333"/>
    <lineage>
        <taxon>Bacteria</taxon>
        <taxon>Pseudomonadati</taxon>
        <taxon>Bacteroidota</taxon>
        <taxon>Sphingobacteriia</taxon>
        <taxon>Sphingobacteriales</taxon>
        <taxon>Sphingobacteriaceae</taxon>
        <taxon>Mucilaginibacter</taxon>
    </lineage>
</organism>
<dbReference type="GO" id="GO:0008236">
    <property type="term" value="F:serine-type peptidase activity"/>
    <property type="evidence" value="ECO:0007669"/>
    <property type="project" value="UniProtKB-KW"/>
</dbReference>
<dbReference type="GO" id="GO:0007165">
    <property type="term" value="P:signal transduction"/>
    <property type="evidence" value="ECO:0007669"/>
    <property type="project" value="TreeGrafter"/>
</dbReference>
<evidence type="ECO:0000313" key="8">
    <source>
        <dbReference type="EMBL" id="RFZ92142.1"/>
    </source>
</evidence>
<evidence type="ECO:0000256" key="4">
    <source>
        <dbReference type="ARBA" id="ARBA00022825"/>
    </source>
</evidence>
<evidence type="ECO:0000259" key="7">
    <source>
        <dbReference type="PROSITE" id="PS50106"/>
    </source>
</evidence>
<dbReference type="Gene3D" id="2.30.42.10">
    <property type="match status" value="1"/>
</dbReference>
<keyword evidence="6" id="KW-1133">Transmembrane helix</keyword>
<name>A0A372NSN8_9SPHI</name>
<evidence type="ECO:0000256" key="3">
    <source>
        <dbReference type="ARBA" id="ARBA00022801"/>
    </source>
</evidence>
<dbReference type="Gene3D" id="3.90.226.10">
    <property type="entry name" value="2-enoyl-CoA Hydratase, Chain A, domain 1"/>
    <property type="match status" value="1"/>
</dbReference>
<keyword evidence="9" id="KW-1185">Reference proteome</keyword>
<reference evidence="8 9" key="1">
    <citation type="submission" date="2018-08" db="EMBL/GenBank/DDBJ databases">
        <title>Mucilaginibacter sp. MYSH2.</title>
        <authorList>
            <person name="Seo T."/>
        </authorList>
    </citation>
    <scope>NUCLEOTIDE SEQUENCE [LARGE SCALE GENOMIC DNA]</scope>
    <source>
        <strain evidence="8 9">MYSH2</strain>
    </source>
</reference>
<keyword evidence="3 5" id="KW-0378">Hydrolase</keyword>
<evidence type="ECO:0000256" key="1">
    <source>
        <dbReference type="ARBA" id="ARBA00009179"/>
    </source>
</evidence>
<dbReference type="InterPro" id="IPR005151">
    <property type="entry name" value="Tail-specific_protease"/>
</dbReference>